<name>A0A6A3NZY6_9STRA</name>
<dbReference type="EMBL" id="QXFU01000146">
    <property type="protein sequence ID" value="KAE9042467.1"/>
    <property type="molecule type" value="Genomic_DNA"/>
</dbReference>
<gene>
    <name evidence="3" type="ORF">PR001_g3700</name>
    <name evidence="2" type="ORF">PR002_g3887</name>
    <name evidence="4" type="ORF">PR003_g1269</name>
</gene>
<dbReference type="Proteomes" id="UP000429607">
    <property type="component" value="Unassembled WGS sequence"/>
</dbReference>
<evidence type="ECO:0000313" key="4">
    <source>
        <dbReference type="EMBL" id="KAE9358467.1"/>
    </source>
</evidence>
<protein>
    <recommendedName>
        <fullName evidence="8">RxLR effector protein</fullName>
    </recommendedName>
</protein>
<evidence type="ECO:0000313" key="5">
    <source>
        <dbReference type="Proteomes" id="UP000429607"/>
    </source>
</evidence>
<sequence length="57" mass="6267">MWPCCCYCWLLAAAGGGGSAWRVAASWRRRRAEGDVRGVLGQDHARRSAVRAVYSRG</sequence>
<dbReference type="EMBL" id="QXFV01000142">
    <property type="protein sequence ID" value="KAE9048752.1"/>
    <property type="molecule type" value="Genomic_DNA"/>
</dbReference>
<evidence type="ECO:0000313" key="7">
    <source>
        <dbReference type="Proteomes" id="UP000435112"/>
    </source>
</evidence>
<proteinExistence type="predicted"/>
<feature type="chain" id="PRO_5036165469" description="RxLR effector protein" evidence="1">
    <location>
        <begin position="21"/>
        <end position="57"/>
    </location>
</feature>
<dbReference type="EMBL" id="QXFT01000034">
    <property type="protein sequence ID" value="KAE9358467.1"/>
    <property type="molecule type" value="Genomic_DNA"/>
</dbReference>
<evidence type="ECO:0000313" key="6">
    <source>
        <dbReference type="Proteomes" id="UP000434957"/>
    </source>
</evidence>
<comment type="caution">
    <text evidence="3">The sequence shown here is derived from an EMBL/GenBank/DDBJ whole genome shotgun (WGS) entry which is preliminary data.</text>
</comment>
<keyword evidence="1" id="KW-0732">Signal</keyword>
<accession>A0A6A3NZY6</accession>
<reference evidence="5 7" key="1">
    <citation type="submission" date="2018-09" db="EMBL/GenBank/DDBJ databases">
        <title>Genomic investigation of the strawberry pathogen Phytophthora fragariae indicates pathogenicity is determined by transcriptional variation in three key races.</title>
        <authorList>
            <person name="Adams T.M."/>
            <person name="Armitage A.D."/>
            <person name="Sobczyk M.K."/>
            <person name="Bates H.J."/>
            <person name="Dunwell J.M."/>
            <person name="Nellist C.F."/>
            <person name="Harrison R.J."/>
        </authorList>
    </citation>
    <scope>NUCLEOTIDE SEQUENCE [LARGE SCALE GENOMIC DNA]</scope>
    <source>
        <strain evidence="3 5">SCRP249</strain>
        <strain evidence="2 7">SCRP324</strain>
        <strain evidence="4 6">SCRP333</strain>
    </source>
</reference>
<feature type="signal peptide" evidence="1">
    <location>
        <begin position="1"/>
        <end position="20"/>
    </location>
</feature>
<keyword evidence="6" id="KW-1185">Reference proteome</keyword>
<evidence type="ECO:0008006" key="8">
    <source>
        <dbReference type="Google" id="ProtNLM"/>
    </source>
</evidence>
<evidence type="ECO:0000313" key="3">
    <source>
        <dbReference type="EMBL" id="KAE9048752.1"/>
    </source>
</evidence>
<dbReference type="AlphaFoldDB" id="A0A6A3NZY6"/>
<dbReference type="Proteomes" id="UP000435112">
    <property type="component" value="Unassembled WGS sequence"/>
</dbReference>
<organism evidence="3 5">
    <name type="scientific">Phytophthora rubi</name>
    <dbReference type="NCBI Taxonomy" id="129364"/>
    <lineage>
        <taxon>Eukaryota</taxon>
        <taxon>Sar</taxon>
        <taxon>Stramenopiles</taxon>
        <taxon>Oomycota</taxon>
        <taxon>Peronosporomycetes</taxon>
        <taxon>Peronosporales</taxon>
        <taxon>Peronosporaceae</taxon>
        <taxon>Phytophthora</taxon>
    </lineage>
</organism>
<evidence type="ECO:0000313" key="2">
    <source>
        <dbReference type="EMBL" id="KAE9042467.1"/>
    </source>
</evidence>
<evidence type="ECO:0000256" key="1">
    <source>
        <dbReference type="SAM" id="SignalP"/>
    </source>
</evidence>
<dbReference type="Proteomes" id="UP000434957">
    <property type="component" value="Unassembled WGS sequence"/>
</dbReference>